<dbReference type="STRING" id="159087.Daro_2135"/>
<dbReference type="HOGENOM" id="CLU_097806_6_1_4"/>
<accession>Q47E55</accession>
<dbReference type="AlphaFoldDB" id="Q47E55"/>
<dbReference type="eggNOG" id="COG0640">
    <property type="taxonomic scope" value="Bacteria"/>
</dbReference>
<dbReference type="InterPro" id="IPR036388">
    <property type="entry name" value="WH-like_DNA-bd_sf"/>
</dbReference>
<dbReference type="Pfam" id="PF01022">
    <property type="entry name" value="HTH_5"/>
    <property type="match status" value="1"/>
</dbReference>
<evidence type="ECO:0000256" key="1">
    <source>
        <dbReference type="ARBA" id="ARBA00022849"/>
    </source>
</evidence>
<keyword evidence="1" id="KW-0059">Arsenical resistance</keyword>
<dbReference type="Gene3D" id="1.10.10.10">
    <property type="entry name" value="Winged helix-like DNA-binding domain superfamily/Winged helix DNA-binding domain"/>
    <property type="match status" value="1"/>
</dbReference>
<keyword evidence="4" id="KW-0804">Transcription</keyword>
<dbReference type="OrthoDB" id="5296924at2"/>
<evidence type="ECO:0000259" key="5">
    <source>
        <dbReference type="PROSITE" id="PS50987"/>
    </source>
</evidence>
<dbReference type="PANTHER" id="PTHR33154">
    <property type="entry name" value="TRANSCRIPTIONAL REGULATOR, ARSR FAMILY"/>
    <property type="match status" value="1"/>
</dbReference>
<dbReference type="SUPFAM" id="SSF46785">
    <property type="entry name" value="Winged helix' DNA-binding domain"/>
    <property type="match status" value="1"/>
</dbReference>
<dbReference type="GO" id="GO:0003677">
    <property type="term" value="F:DNA binding"/>
    <property type="evidence" value="ECO:0007669"/>
    <property type="project" value="UniProtKB-KW"/>
</dbReference>
<organism evidence="6">
    <name type="scientific">Dechloromonas aromatica (strain RCB)</name>
    <dbReference type="NCBI Taxonomy" id="159087"/>
    <lineage>
        <taxon>Bacteria</taxon>
        <taxon>Pseudomonadati</taxon>
        <taxon>Pseudomonadota</taxon>
        <taxon>Betaproteobacteria</taxon>
        <taxon>Rhodocyclales</taxon>
        <taxon>Azonexaceae</taxon>
        <taxon>Dechloromonas</taxon>
    </lineage>
</organism>
<evidence type="ECO:0000313" key="6">
    <source>
        <dbReference type="EMBL" id="AAZ46876.1"/>
    </source>
</evidence>
<dbReference type="KEGG" id="dar:Daro_2135"/>
<dbReference type="NCBIfam" id="NF033788">
    <property type="entry name" value="HTH_metalloreg"/>
    <property type="match status" value="1"/>
</dbReference>
<dbReference type="PRINTS" id="PR00778">
    <property type="entry name" value="HTHARSR"/>
</dbReference>
<dbReference type="InterPro" id="IPR051081">
    <property type="entry name" value="HTH_MetalResp_TranReg"/>
</dbReference>
<evidence type="ECO:0000256" key="4">
    <source>
        <dbReference type="ARBA" id="ARBA00023163"/>
    </source>
</evidence>
<name>Q47E55_DECAR</name>
<dbReference type="InterPro" id="IPR011991">
    <property type="entry name" value="ArsR-like_HTH"/>
</dbReference>
<feature type="domain" description="HTH arsR-type" evidence="5">
    <location>
        <begin position="5"/>
        <end position="97"/>
    </location>
</feature>
<dbReference type="EMBL" id="CP000089">
    <property type="protein sequence ID" value="AAZ46876.1"/>
    <property type="molecule type" value="Genomic_DNA"/>
</dbReference>
<keyword evidence="3" id="KW-0238">DNA-binding</keyword>
<dbReference type="PROSITE" id="PS50987">
    <property type="entry name" value="HTH_ARSR_2"/>
    <property type="match status" value="1"/>
</dbReference>
<dbReference type="InterPro" id="IPR036390">
    <property type="entry name" value="WH_DNA-bd_sf"/>
</dbReference>
<dbReference type="GO" id="GO:0003700">
    <property type="term" value="F:DNA-binding transcription factor activity"/>
    <property type="evidence" value="ECO:0007669"/>
    <property type="project" value="InterPro"/>
</dbReference>
<dbReference type="PANTHER" id="PTHR33154:SF18">
    <property type="entry name" value="ARSENICAL RESISTANCE OPERON REPRESSOR"/>
    <property type="match status" value="1"/>
</dbReference>
<keyword evidence="2" id="KW-0805">Transcription regulation</keyword>
<evidence type="ECO:0000256" key="3">
    <source>
        <dbReference type="ARBA" id="ARBA00023125"/>
    </source>
</evidence>
<proteinExistence type="predicted"/>
<dbReference type="CDD" id="cd00090">
    <property type="entry name" value="HTH_ARSR"/>
    <property type="match status" value="1"/>
</dbReference>
<gene>
    <name evidence="6" type="ordered locus">Daro_2135</name>
</gene>
<sequence length="97" mass="11083">MDKLWSDKEIEQTAYRFKAVAHPLRLAIVCLLADGERSVGDICEAVGTTQPNITQHLLVLHNQKLLKSRKEINRVYYAINDRRLTEIIGMLQGIYCA</sequence>
<protein>
    <submittedName>
        <fullName evidence="6">Transcriptional regulator, ArsR family</fullName>
    </submittedName>
</protein>
<dbReference type="GO" id="GO:0046685">
    <property type="term" value="P:response to arsenic-containing substance"/>
    <property type="evidence" value="ECO:0007669"/>
    <property type="project" value="UniProtKB-KW"/>
</dbReference>
<evidence type="ECO:0000256" key="2">
    <source>
        <dbReference type="ARBA" id="ARBA00023015"/>
    </source>
</evidence>
<dbReference type="InterPro" id="IPR001845">
    <property type="entry name" value="HTH_ArsR_DNA-bd_dom"/>
</dbReference>
<dbReference type="SMART" id="SM00418">
    <property type="entry name" value="HTH_ARSR"/>
    <property type="match status" value="1"/>
</dbReference>
<reference evidence="6" key="1">
    <citation type="submission" date="2005-08" db="EMBL/GenBank/DDBJ databases">
        <title>Complete sequence of Dechloromonas aromatica RCB.</title>
        <authorList>
            <person name="Salinero K.K."/>
            <person name="Copeland A."/>
            <person name="Lucas S."/>
            <person name="Lapidus A."/>
            <person name="Barry K."/>
            <person name="Detter J.C."/>
            <person name="Glavina T."/>
            <person name="Hammon N."/>
            <person name="Israni S."/>
            <person name="Pitluck S."/>
            <person name="Di Bartolo G."/>
            <person name="Trong S."/>
            <person name="Schmutz J."/>
            <person name="Larimer F."/>
            <person name="Land M."/>
            <person name="Ivanova N."/>
            <person name="Richardson P."/>
        </authorList>
    </citation>
    <scope>NUCLEOTIDE SEQUENCE</scope>
    <source>
        <strain evidence="6">RCB</strain>
    </source>
</reference>